<dbReference type="Gene3D" id="1.25.40.10">
    <property type="entry name" value="Tetratricopeptide repeat domain"/>
    <property type="match status" value="2"/>
</dbReference>
<accession>A0A1E5SL89</accession>
<evidence type="ECO:0000256" key="3">
    <source>
        <dbReference type="PROSITE-ProRule" id="PRU00339"/>
    </source>
</evidence>
<dbReference type="SUPFAM" id="SSF48452">
    <property type="entry name" value="TPR-like"/>
    <property type="match status" value="1"/>
</dbReference>
<dbReference type="OrthoDB" id="935812at2"/>
<keyword evidence="5" id="KW-1185">Reference proteome</keyword>
<evidence type="ECO:0000313" key="4">
    <source>
        <dbReference type="EMBL" id="OEJ99892.1"/>
    </source>
</evidence>
<dbReference type="InterPro" id="IPR019734">
    <property type="entry name" value="TPR_rpt"/>
</dbReference>
<dbReference type="SMART" id="SM00028">
    <property type="entry name" value="TPR"/>
    <property type="match status" value="3"/>
</dbReference>
<feature type="repeat" description="TPR" evidence="3">
    <location>
        <begin position="185"/>
        <end position="218"/>
    </location>
</feature>
<evidence type="ECO:0000256" key="2">
    <source>
        <dbReference type="ARBA" id="ARBA00022803"/>
    </source>
</evidence>
<dbReference type="EMBL" id="MDGQ01000005">
    <property type="protein sequence ID" value="OEJ99892.1"/>
    <property type="molecule type" value="Genomic_DNA"/>
</dbReference>
<dbReference type="STRING" id="1563681.BFP71_10110"/>
<keyword evidence="2 3" id="KW-0802">TPR repeat</keyword>
<dbReference type="PANTHER" id="PTHR44858:SF1">
    <property type="entry name" value="UDP-N-ACETYLGLUCOSAMINE--PEPTIDE N-ACETYLGLUCOSAMINYLTRANSFERASE SPINDLY-RELATED"/>
    <property type="match status" value="1"/>
</dbReference>
<dbReference type="Pfam" id="PF13181">
    <property type="entry name" value="TPR_8"/>
    <property type="match status" value="2"/>
</dbReference>
<dbReference type="Proteomes" id="UP000095552">
    <property type="component" value="Unassembled WGS sequence"/>
</dbReference>
<dbReference type="PROSITE" id="PS50005">
    <property type="entry name" value="TPR"/>
    <property type="match status" value="2"/>
</dbReference>
<proteinExistence type="predicted"/>
<name>A0A1E5SL89_9BACT</name>
<dbReference type="RefSeq" id="WP_069835355.1">
    <property type="nucleotide sequence ID" value="NZ_MDGQ01000005.1"/>
</dbReference>
<dbReference type="InterPro" id="IPR050498">
    <property type="entry name" value="Ycf3"/>
</dbReference>
<sequence length="280" mass="32301">MQLFIKIRPYVLTCFFILIGLRVVAQRDCLTYEENTKERSACEVGLEAIKYKQGSRQSQLLFDKAIQLNPDYAWAYYEKSVPYLKRGMLGEGMKILNKAVELDPLSYLTYRAYWYFQHKSYLQAKQDLEKFYALEDAYPKNTPGGALDMKIVLGINYAHLGDLERAISIVKGVIDAYDSEDYLGPYDNHTLGVLYLQAKDYENALETLMKSIERNEQFADTYYYLAIVSEQLGDKNKAIEFINEAILRYTGEKPGYTDYPFCFPVSIEIAKAKKVELANL</sequence>
<reference evidence="4 5" key="1">
    <citation type="submission" date="2016-08" db="EMBL/GenBank/DDBJ databases">
        <title>Draft genome of Fabibacter sp. strain SK-8.</title>
        <authorList>
            <person name="Wong S.-K."/>
            <person name="Hamasaki K."/>
            <person name="Yoshizawa S."/>
        </authorList>
    </citation>
    <scope>NUCLEOTIDE SEQUENCE [LARGE SCALE GENOMIC DNA]</scope>
    <source>
        <strain evidence="4 5">SK-8</strain>
    </source>
</reference>
<evidence type="ECO:0000256" key="1">
    <source>
        <dbReference type="ARBA" id="ARBA00022737"/>
    </source>
</evidence>
<protein>
    <submittedName>
        <fullName evidence="4">Uncharacterized protein</fullName>
    </submittedName>
</protein>
<dbReference type="InterPro" id="IPR011990">
    <property type="entry name" value="TPR-like_helical_dom_sf"/>
</dbReference>
<dbReference type="PANTHER" id="PTHR44858">
    <property type="entry name" value="TETRATRICOPEPTIDE REPEAT PROTEIN 6"/>
    <property type="match status" value="1"/>
</dbReference>
<organism evidence="4 5">
    <name type="scientific">Roseivirga misakiensis</name>
    <dbReference type="NCBI Taxonomy" id="1563681"/>
    <lineage>
        <taxon>Bacteria</taxon>
        <taxon>Pseudomonadati</taxon>
        <taxon>Bacteroidota</taxon>
        <taxon>Cytophagia</taxon>
        <taxon>Cytophagales</taxon>
        <taxon>Roseivirgaceae</taxon>
        <taxon>Roseivirga</taxon>
    </lineage>
</organism>
<dbReference type="AlphaFoldDB" id="A0A1E5SL89"/>
<feature type="repeat" description="TPR" evidence="3">
    <location>
        <begin position="73"/>
        <end position="106"/>
    </location>
</feature>
<evidence type="ECO:0000313" key="5">
    <source>
        <dbReference type="Proteomes" id="UP000095552"/>
    </source>
</evidence>
<gene>
    <name evidence="4" type="ORF">BFP71_10110</name>
</gene>
<comment type="caution">
    <text evidence="4">The sequence shown here is derived from an EMBL/GenBank/DDBJ whole genome shotgun (WGS) entry which is preliminary data.</text>
</comment>
<keyword evidence="1" id="KW-0677">Repeat</keyword>